<gene>
    <name evidence="1" type="ORF">H4W34_003355</name>
</gene>
<accession>A0ABR9JSJ6</accession>
<proteinExistence type="predicted"/>
<protein>
    <submittedName>
        <fullName evidence="1">Uncharacterized protein</fullName>
    </submittedName>
</protein>
<comment type="caution">
    <text evidence="1">The sequence shown here is derived from an EMBL/GenBank/DDBJ whole genome shotgun (WGS) entry which is preliminary data.</text>
</comment>
<sequence>MVEADYWPALEYRVCRELQGFADDRLRSLWCDGFLPDEVDLRAPEPRIRGRAWIGDDNGSQEQWDFTLLIGNPRSEIDIEWSTLLPAEDVTGWLRPDLQAKTLTMAPLTAVPE</sequence>
<name>A0ABR9JSJ6_9ACTN</name>
<organism evidence="1 2">
    <name type="scientific">Actinomadura algeriensis</name>
    <dbReference type="NCBI Taxonomy" id="1679523"/>
    <lineage>
        <taxon>Bacteria</taxon>
        <taxon>Bacillati</taxon>
        <taxon>Actinomycetota</taxon>
        <taxon>Actinomycetes</taxon>
        <taxon>Streptosporangiales</taxon>
        <taxon>Thermomonosporaceae</taxon>
        <taxon>Actinomadura</taxon>
    </lineage>
</organism>
<dbReference type="RefSeq" id="WP_192760063.1">
    <property type="nucleotide sequence ID" value="NZ_JADBDZ010000001.1"/>
</dbReference>
<reference evidence="1 2" key="1">
    <citation type="submission" date="2020-10" db="EMBL/GenBank/DDBJ databases">
        <title>Sequencing the genomes of 1000 actinobacteria strains.</title>
        <authorList>
            <person name="Klenk H.-P."/>
        </authorList>
    </citation>
    <scope>NUCLEOTIDE SEQUENCE [LARGE SCALE GENOMIC DNA]</scope>
    <source>
        <strain evidence="1 2">DSM 46744</strain>
    </source>
</reference>
<dbReference type="Proteomes" id="UP000627838">
    <property type="component" value="Unassembled WGS sequence"/>
</dbReference>
<dbReference type="EMBL" id="JADBDZ010000001">
    <property type="protein sequence ID" value="MBE1533522.1"/>
    <property type="molecule type" value="Genomic_DNA"/>
</dbReference>
<evidence type="ECO:0000313" key="2">
    <source>
        <dbReference type="Proteomes" id="UP000627838"/>
    </source>
</evidence>
<keyword evidence="2" id="KW-1185">Reference proteome</keyword>
<evidence type="ECO:0000313" key="1">
    <source>
        <dbReference type="EMBL" id="MBE1533522.1"/>
    </source>
</evidence>